<dbReference type="InterPro" id="IPR021352">
    <property type="entry name" value="DUF2971"/>
</dbReference>
<dbReference type="Proteomes" id="UP000287410">
    <property type="component" value="Unassembled WGS sequence"/>
</dbReference>
<name>A0ABY0C1J4_9GAMM</name>
<organism evidence="1 2">
    <name type="scientific">Aliidiomarina sedimenti</name>
    <dbReference type="NCBI Taxonomy" id="1933879"/>
    <lineage>
        <taxon>Bacteria</taxon>
        <taxon>Pseudomonadati</taxon>
        <taxon>Pseudomonadota</taxon>
        <taxon>Gammaproteobacteria</taxon>
        <taxon>Alteromonadales</taxon>
        <taxon>Idiomarinaceae</taxon>
        <taxon>Aliidiomarina</taxon>
    </lineage>
</organism>
<sequence>MMVPTELFKYKNFEKYTILSLLNKGLWIPKPVQLNDPFDSQLNLLVSDVSKAEFIEYFGKFQHWYKNKTGKFITYNGFDDLFENGKPATYLKQKAGMVADYWNEKAETAGVLSLSSDPINTLMWSHYGNNHSGICIGYCPKKIFPKSISMVSDWLHEVEYKEESEITRNAYLLYAASGMWHSNDAAFRLFFKTLCTKSINWKYEKEWRYLLPENGGRVFNLNIEAITSITFGLNTSIETKTAISHLLRYHQKKTRFYQTVRDDHSAKLCRYIMDINSRYWGESPERH</sequence>
<gene>
    <name evidence="1" type="ORF">CWE12_01235</name>
</gene>
<comment type="caution">
    <text evidence="1">The sequence shown here is derived from an EMBL/GenBank/DDBJ whole genome shotgun (WGS) entry which is preliminary data.</text>
</comment>
<dbReference type="RefSeq" id="WP_126787759.1">
    <property type="nucleotide sequence ID" value="NZ_PIPN01000001.1"/>
</dbReference>
<protein>
    <recommendedName>
        <fullName evidence="3">DUF2971 domain-containing protein</fullName>
    </recommendedName>
</protein>
<evidence type="ECO:0000313" key="2">
    <source>
        <dbReference type="Proteomes" id="UP000287410"/>
    </source>
</evidence>
<dbReference type="Pfam" id="PF11185">
    <property type="entry name" value="DUF2971"/>
    <property type="match status" value="1"/>
</dbReference>
<evidence type="ECO:0008006" key="3">
    <source>
        <dbReference type="Google" id="ProtNLM"/>
    </source>
</evidence>
<accession>A0ABY0C1J4</accession>
<dbReference type="EMBL" id="PIPN01000001">
    <property type="protein sequence ID" value="RUO31651.1"/>
    <property type="molecule type" value="Genomic_DNA"/>
</dbReference>
<reference evidence="1 2" key="1">
    <citation type="journal article" date="2018" name="Front. Microbiol.">
        <title>Genome-Based Analysis Reveals the Taxonomy and Diversity of the Family Idiomarinaceae.</title>
        <authorList>
            <person name="Liu Y."/>
            <person name="Lai Q."/>
            <person name="Shao Z."/>
        </authorList>
    </citation>
    <scope>NUCLEOTIDE SEQUENCE [LARGE SCALE GENOMIC DNA]</scope>
    <source>
        <strain evidence="1 2">GBSy1</strain>
    </source>
</reference>
<evidence type="ECO:0000313" key="1">
    <source>
        <dbReference type="EMBL" id="RUO31651.1"/>
    </source>
</evidence>
<proteinExistence type="predicted"/>
<keyword evidence="2" id="KW-1185">Reference proteome</keyword>